<reference evidence="1 2" key="1">
    <citation type="journal article" date="2015" name="PLoS ONE">
        <title>Azotobacter Genomes: The Genome of Azotobacter chroococcum NCIMB 8003 (ATCC 4412).</title>
        <authorList>
            <person name="Robson R.L."/>
            <person name="Jones R."/>
            <person name="Robson R.M."/>
            <person name="Schwartz A."/>
            <person name="Richardson T.H."/>
        </authorList>
    </citation>
    <scope>NUCLEOTIDE SEQUENCE [LARGE SCALE GENOMIC DNA]</scope>
    <source>
        <strain evidence="1 2">NCIMB 8003</strain>
    </source>
</reference>
<evidence type="ECO:0000313" key="2">
    <source>
        <dbReference type="Proteomes" id="UP000068210"/>
    </source>
</evidence>
<dbReference type="HOGENOM" id="CLU_058417_0_0_6"/>
<protein>
    <recommendedName>
        <fullName evidence="3">Replication initiation factor</fullName>
    </recommendedName>
</protein>
<organism evidence="1 2">
    <name type="scientific">Azotobacter chroococcum NCIMB 8003</name>
    <dbReference type="NCBI Taxonomy" id="1328314"/>
    <lineage>
        <taxon>Bacteria</taxon>
        <taxon>Pseudomonadati</taxon>
        <taxon>Pseudomonadota</taxon>
        <taxon>Gammaproteobacteria</taxon>
        <taxon>Pseudomonadales</taxon>
        <taxon>Pseudomonadaceae</taxon>
        <taxon>Azotobacter</taxon>
    </lineage>
</organism>
<dbReference type="STRING" id="1328314.Achr_8620"/>
<keyword evidence="2" id="KW-1185">Reference proteome</keyword>
<dbReference type="EMBL" id="CP010415">
    <property type="protein sequence ID" value="AJE20348.1"/>
    <property type="molecule type" value="Genomic_DNA"/>
</dbReference>
<gene>
    <name evidence="1" type="ORF">Achr_8620</name>
</gene>
<name>A0A0C4WGT7_9GAMM</name>
<accession>A0A0C4WGT7</accession>
<sequence length="426" mass="48979">MRSPQDQTRFSAITEDLAHQRVFVDPQTLVQTDLSHVRLLRCAVDTVRQLYRGRPRSEVLDLFELSGLVEFAGYQWHAGRVGRDSGYQFKLQNADLGLIALVKNHNVKADSVGAHLKFEVSPHLIDNRSPKQLQELLDGLAVQLLTDCEANQCAVHLALDVQGWYPPADLVARMHCRARAQRDFSGVERIEYDERAAVYGRGKSFLFGSASGMQLAIYDKTAQARAIDKLDYWESVWRRTDNPFDESDPFNYDPALPVWRIELRFHHGVVQQFADGSADIRTGAMIDTRTFAELSAHLQGLWQYGLQAFKLLVRPGMYDAFWTLIRSDVRVFVEAASLVEDTDYRRHYKTSRGFSGKNVELFLGNFVSLLVRERVGAQRAFERLQDWECWSVIRDHYAAKGKSERDIYRHIQELMQLRVVRWGRAV</sequence>
<dbReference type="KEGG" id="acx:Achr_8620"/>
<proteinExistence type="predicted"/>
<dbReference type="RefSeq" id="WP_052263860.1">
    <property type="nucleotide sequence ID" value="NZ_CP010415.1"/>
</dbReference>
<evidence type="ECO:0008006" key="3">
    <source>
        <dbReference type="Google" id="ProtNLM"/>
    </source>
</evidence>
<dbReference type="Proteomes" id="UP000068210">
    <property type="component" value="Chromosome"/>
</dbReference>
<evidence type="ECO:0000313" key="1">
    <source>
        <dbReference type="EMBL" id="AJE20348.1"/>
    </source>
</evidence>
<dbReference type="AlphaFoldDB" id="A0A0C4WGT7"/>